<feature type="transmembrane region" description="Helical" evidence="1">
    <location>
        <begin position="57"/>
        <end position="77"/>
    </location>
</feature>
<proteinExistence type="predicted"/>
<name>A0ABU9IES3_9SPHN</name>
<protein>
    <recommendedName>
        <fullName evidence="4">PH domain-containing protein</fullName>
    </recommendedName>
</protein>
<accession>A0ABU9IES3</accession>
<evidence type="ECO:0008006" key="4">
    <source>
        <dbReference type="Google" id="ProtNLM"/>
    </source>
</evidence>
<keyword evidence="1" id="KW-0812">Transmembrane</keyword>
<evidence type="ECO:0000256" key="1">
    <source>
        <dbReference type="SAM" id="Phobius"/>
    </source>
</evidence>
<organism evidence="2 3">
    <name type="scientific">Aurantiacibacter gilvus</name>
    <dbReference type="NCBI Taxonomy" id="3139141"/>
    <lineage>
        <taxon>Bacteria</taxon>
        <taxon>Pseudomonadati</taxon>
        <taxon>Pseudomonadota</taxon>
        <taxon>Alphaproteobacteria</taxon>
        <taxon>Sphingomonadales</taxon>
        <taxon>Erythrobacteraceae</taxon>
        <taxon>Aurantiacibacter</taxon>
    </lineage>
</organism>
<sequence length="181" mass="20073">MAEVAQFTAHRSPKKMILMVGLLVMLGGLLVLVDPSSLVPGDGLTTSGSRRYRSLEVLAFVAPWIGWFAIVVAAAFVPRILRRGVEIHVGPEGITYPPALKEVLPWDRIVRIAVRKMSIYRVLSVDISDADRFPIRPMARKIAKLNKSSGDFGDINIETNRSDGNFDELLAVVEQYCPVER</sequence>
<keyword evidence="3" id="KW-1185">Reference proteome</keyword>
<dbReference type="RefSeq" id="WP_341673406.1">
    <property type="nucleotide sequence ID" value="NZ_JBBYHV010000001.1"/>
</dbReference>
<keyword evidence="1" id="KW-1133">Transmembrane helix</keyword>
<dbReference type="Proteomes" id="UP001497045">
    <property type="component" value="Unassembled WGS sequence"/>
</dbReference>
<reference evidence="2 3" key="1">
    <citation type="submission" date="2024-04" db="EMBL/GenBank/DDBJ databases">
        <title>Aurantiacibacter sp. DGU6 16S ribosomal RNA gene Genome sequencing and assembly.</title>
        <authorList>
            <person name="Park S."/>
        </authorList>
    </citation>
    <scope>NUCLEOTIDE SEQUENCE [LARGE SCALE GENOMIC DNA]</scope>
    <source>
        <strain evidence="2 3">DGU6</strain>
    </source>
</reference>
<dbReference type="EMBL" id="JBBYHV010000001">
    <property type="protein sequence ID" value="MEL1250896.1"/>
    <property type="molecule type" value="Genomic_DNA"/>
</dbReference>
<comment type="caution">
    <text evidence="2">The sequence shown here is derived from an EMBL/GenBank/DDBJ whole genome shotgun (WGS) entry which is preliminary data.</text>
</comment>
<keyword evidence="1" id="KW-0472">Membrane</keyword>
<evidence type="ECO:0000313" key="2">
    <source>
        <dbReference type="EMBL" id="MEL1250896.1"/>
    </source>
</evidence>
<evidence type="ECO:0000313" key="3">
    <source>
        <dbReference type="Proteomes" id="UP001497045"/>
    </source>
</evidence>
<gene>
    <name evidence="2" type="ORF">AAEO60_09455</name>
</gene>